<comment type="caution">
    <text evidence="2">The sequence shown here is derived from an EMBL/GenBank/DDBJ whole genome shotgun (WGS) entry which is preliminary data.</text>
</comment>
<evidence type="ECO:0008006" key="4">
    <source>
        <dbReference type="Google" id="ProtNLM"/>
    </source>
</evidence>
<dbReference type="Proteomes" id="UP001597183">
    <property type="component" value="Unassembled WGS sequence"/>
</dbReference>
<reference evidence="3" key="1">
    <citation type="journal article" date="2019" name="Int. J. Syst. Evol. Microbiol.">
        <title>The Global Catalogue of Microorganisms (GCM) 10K type strain sequencing project: providing services to taxonomists for standard genome sequencing and annotation.</title>
        <authorList>
            <consortium name="The Broad Institute Genomics Platform"/>
            <consortium name="The Broad Institute Genome Sequencing Center for Infectious Disease"/>
            <person name="Wu L."/>
            <person name="Ma J."/>
        </authorList>
    </citation>
    <scope>NUCLEOTIDE SEQUENCE [LARGE SCALE GENOMIC DNA]</scope>
    <source>
        <strain evidence="3">CCM 7526</strain>
    </source>
</reference>
<organism evidence="2 3">
    <name type="scientific">Actinoplanes sichuanensis</name>
    <dbReference type="NCBI Taxonomy" id="512349"/>
    <lineage>
        <taxon>Bacteria</taxon>
        <taxon>Bacillati</taxon>
        <taxon>Actinomycetota</taxon>
        <taxon>Actinomycetes</taxon>
        <taxon>Micromonosporales</taxon>
        <taxon>Micromonosporaceae</taxon>
        <taxon>Actinoplanes</taxon>
    </lineage>
</organism>
<dbReference type="EMBL" id="JBHTMK010000037">
    <property type="protein sequence ID" value="MFD1369018.1"/>
    <property type="molecule type" value="Genomic_DNA"/>
</dbReference>
<dbReference type="PROSITE" id="PS51257">
    <property type="entry name" value="PROKAR_LIPOPROTEIN"/>
    <property type="match status" value="1"/>
</dbReference>
<evidence type="ECO:0000256" key="1">
    <source>
        <dbReference type="SAM" id="SignalP"/>
    </source>
</evidence>
<sequence length="170" mass="17852">MFERDAMPSHRFLPLCIAAAALLVACDSGASETVDDRSGVTYTCCSAEDVDRPYRPGQTLLVHWTAESPAAPVTDSPQVELTARLTGPYATVDELKTAIGERGDDAGKVTFEAQPLRPTGTPGEQPVSSIPISSDARPGFYNLTTAENQAGRTASGGSIIRVIADASPQS</sequence>
<keyword evidence="1" id="KW-0732">Signal</keyword>
<dbReference type="RefSeq" id="WP_317788134.1">
    <property type="nucleotide sequence ID" value="NZ_AP028461.1"/>
</dbReference>
<feature type="chain" id="PRO_5046440303" description="Lipoprotein" evidence="1">
    <location>
        <begin position="31"/>
        <end position="170"/>
    </location>
</feature>
<evidence type="ECO:0000313" key="2">
    <source>
        <dbReference type="EMBL" id="MFD1369018.1"/>
    </source>
</evidence>
<accession>A0ABW4AFK1</accession>
<name>A0ABW4AFK1_9ACTN</name>
<gene>
    <name evidence="2" type="ORF">ACFQ5G_27045</name>
</gene>
<feature type="signal peptide" evidence="1">
    <location>
        <begin position="1"/>
        <end position="30"/>
    </location>
</feature>
<proteinExistence type="predicted"/>
<evidence type="ECO:0000313" key="3">
    <source>
        <dbReference type="Proteomes" id="UP001597183"/>
    </source>
</evidence>
<keyword evidence="3" id="KW-1185">Reference proteome</keyword>
<protein>
    <recommendedName>
        <fullName evidence="4">Lipoprotein</fullName>
    </recommendedName>
</protein>